<dbReference type="GO" id="GO:0004648">
    <property type="term" value="F:O-phospho-L-serine:2-oxoglutarate aminotransferase activity"/>
    <property type="evidence" value="ECO:0007669"/>
    <property type="project" value="UniProtKB-UniRule"/>
</dbReference>
<feature type="domain" description="Aminotransferase class V" evidence="14">
    <location>
        <begin position="4"/>
        <end position="345"/>
    </location>
</feature>
<evidence type="ECO:0000256" key="10">
    <source>
        <dbReference type="ARBA" id="ARBA00047630"/>
    </source>
</evidence>
<evidence type="ECO:0000256" key="6">
    <source>
        <dbReference type="ARBA" id="ARBA00022679"/>
    </source>
</evidence>
<comment type="function">
    <text evidence="12">Catalyzes the reversible conversion of 3-phosphohydroxypyruvate to phosphoserine and of 3-hydroxy-2-oxo-4-phosphonooxybutanoate to phosphohydroxythreonine.</text>
</comment>
<evidence type="ECO:0000256" key="3">
    <source>
        <dbReference type="ARBA" id="ARBA00006904"/>
    </source>
</evidence>
<feature type="binding site" evidence="12">
    <location>
        <position position="42"/>
    </location>
    <ligand>
        <name>L-glutamate</name>
        <dbReference type="ChEBI" id="CHEBI:29985"/>
    </ligand>
</feature>
<gene>
    <name evidence="12" type="primary">serC</name>
    <name evidence="15" type="ORF">CALK_0666</name>
</gene>
<evidence type="ECO:0000256" key="11">
    <source>
        <dbReference type="ARBA" id="ARBA00049007"/>
    </source>
</evidence>
<keyword evidence="8 12" id="KW-0664">Pyridoxine biosynthesis</keyword>
<dbReference type="PROSITE" id="PS00595">
    <property type="entry name" value="AA_TRANSFER_CLASS_5"/>
    <property type="match status" value="1"/>
</dbReference>
<feature type="binding site" evidence="12">
    <location>
        <position position="194"/>
    </location>
    <ligand>
        <name>pyridoxal 5'-phosphate</name>
        <dbReference type="ChEBI" id="CHEBI:597326"/>
    </ligand>
</feature>
<accession>U7DBF0</accession>
<evidence type="ECO:0000256" key="7">
    <source>
        <dbReference type="ARBA" id="ARBA00022898"/>
    </source>
</evidence>
<evidence type="ECO:0000256" key="13">
    <source>
        <dbReference type="RuleBase" id="RU004505"/>
    </source>
</evidence>
<evidence type="ECO:0000259" key="14">
    <source>
        <dbReference type="Pfam" id="PF00266"/>
    </source>
</evidence>
<dbReference type="GO" id="GO:0006564">
    <property type="term" value="P:L-serine biosynthetic process"/>
    <property type="evidence" value="ECO:0007669"/>
    <property type="project" value="UniProtKB-UniRule"/>
</dbReference>
<evidence type="ECO:0000256" key="9">
    <source>
        <dbReference type="ARBA" id="ARBA00023299"/>
    </source>
</evidence>
<comment type="catalytic activity">
    <reaction evidence="11 12 13">
        <text>O-phospho-L-serine + 2-oxoglutarate = 3-phosphooxypyruvate + L-glutamate</text>
        <dbReference type="Rhea" id="RHEA:14329"/>
        <dbReference type="ChEBI" id="CHEBI:16810"/>
        <dbReference type="ChEBI" id="CHEBI:18110"/>
        <dbReference type="ChEBI" id="CHEBI:29985"/>
        <dbReference type="ChEBI" id="CHEBI:57524"/>
        <dbReference type="EC" id="2.6.1.52"/>
    </reaction>
</comment>
<dbReference type="Proteomes" id="UP000017148">
    <property type="component" value="Unassembled WGS sequence"/>
</dbReference>
<name>U7DBF0_9BACT</name>
<evidence type="ECO:0000256" key="12">
    <source>
        <dbReference type="HAMAP-Rule" id="MF_00160"/>
    </source>
</evidence>
<dbReference type="PATRIC" id="fig|1313304.3.peg.639"/>
<evidence type="ECO:0000256" key="8">
    <source>
        <dbReference type="ARBA" id="ARBA00023096"/>
    </source>
</evidence>
<comment type="catalytic activity">
    <reaction evidence="10 12">
        <text>4-(phosphooxy)-L-threonine + 2-oxoglutarate = (R)-3-hydroxy-2-oxo-4-phosphooxybutanoate + L-glutamate</text>
        <dbReference type="Rhea" id="RHEA:16573"/>
        <dbReference type="ChEBI" id="CHEBI:16810"/>
        <dbReference type="ChEBI" id="CHEBI:29985"/>
        <dbReference type="ChEBI" id="CHEBI:58452"/>
        <dbReference type="ChEBI" id="CHEBI:58538"/>
        <dbReference type="EC" id="2.6.1.52"/>
    </reaction>
</comment>
<dbReference type="EC" id="2.6.1.52" evidence="12"/>
<dbReference type="eggNOG" id="COG1932">
    <property type="taxonomic scope" value="Bacteria"/>
</dbReference>
<dbReference type="SUPFAM" id="SSF53383">
    <property type="entry name" value="PLP-dependent transferases"/>
    <property type="match status" value="1"/>
</dbReference>
<keyword evidence="4 12" id="KW-0032">Aminotransferase</keyword>
<dbReference type="PANTHER" id="PTHR43247">
    <property type="entry name" value="PHOSPHOSERINE AMINOTRANSFERASE"/>
    <property type="match status" value="1"/>
</dbReference>
<dbReference type="NCBIfam" id="NF003764">
    <property type="entry name" value="PRK05355.1"/>
    <property type="match status" value="1"/>
</dbReference>
<keyword evidence="12" id="KW-0963">Cytoplasm</keyword>
<dbReference type="InterPro" id="IPR020578">
    <property type="entry name" value="Aminotrans_V_PyrdxlP_BS"/>
</dbReference>
<dbReference type="STRING" id="1313304.CALK_0666"/>
<dbReference type="InterPro" id="IPR015421">
    <property type="entry name" value="PyrdxlP-dep_Trfase_major"/>
</dbReference>
<dbReference type="Pfam" id="PF00266">
    <property type="entry name" value="Aminotran_5"/>
    <property type="match status" value="1"/>
</dbReference>
<dbReference type="FunFam" id="3.90.1150.10:FF:000006">
    <property type="entry name" value="Phosphoserine aminotransferase"/>
    <property type="match status" value="1"/>
</dbReference>
<dbReference type="NCBIfam" id="TIGR01364">
    <property type="entry name" value="serC_1"/>
    <property type="match status" value="1"/>
</dbReference>
<comment type="similarity">
    <text evidence="3 12">Belongs to the class-V pyridoxal-phosphate-dependent aminotransferase family. SerC subfamily.</text>
</comment>
<keyword evidence="5 12" id="KW-0028">Amino-acid biosynthesis</keyword>
<protein>
    <recommendedName>
        <fullName evidence="12">Phosphoserine aminotransferase</fullName>
        <ecNumber evidence="12">2.6.1.52</ecNumber>
    </recommendedName>
    <alternativeName>
        <fullName evidence="12">Phosphohydroxythreonine aminotransferase</fullName>
        <shortName evidence="12">PSAT</shortName>
    </alternativeName>
</protein>
<dbReference type="PIRSF" id="PIRSF000525">
    <property type="entry name" value="SerC"/>
    <property type="match status" value="1"/>
</dbReference>
<dbReference type="AlphaFoldDB" id="U7DBF0"/>
<feature type="binding site" evidence="12">
    <location>
        <position position="171"/>
    </location>
    <ligand>
        <name>pyridoxal 5'-phosphate</name>
        <dbReference type="ChEBI" id="CHEBI:597326"/>
    </ligand>
</feature>
<dbReference type="InterPro" id="IPR015422">
    <property type="entry name" value="PyrdxlP-dep_Trfase_small"/>
</dbReference>
<comment type="pathway">
    <text evidence="1 12">Cofactor biosynthesis; pyridoxine 5'-phosphate biosynthesis; pyridoxine 5'-phosphate from D-erythrose 4-phosphate: step 3/5.</text>
</comment>
<evidence type="ECO:0000256" key="1">
    <source>
        <dbReference type="ARBA" id="ARBA00004915"/>
    </source>
</evidence>
<dbReference type="GO" id="GO:0005737">
    <property type="term" value="C:cytoplasm"/>
    <property type="evidence" value="ECO:0007669"/>
    <property type="project" value="UniProtKB-SubCell"/>
</dbReference>
<reference evidence="15 16" key="1">
    <citation type="journal article" date="2013" name="Environ. Microbiol.">
        <title>Genome analysis of Chitinivibrio alkaliphilus gen. nov., sp. nov., a novel extremely haloalkaliphilic anaerobic chitinolytic bacterium from the candidate phylum Termite Group 3.</title>
        <authorList>
            <person name="Sorokin D.Y."/>
            <person name="Gumerov V.M."/>
            <person name="Rakitin A.L."/>
            <person name="Beletsky A.V."/>
            <person name="Damste J.S."/>
            <person name="Muyzer G."/>
            <person name="Mardanov A.V."/>
            <person name="Ravin N.V."/>
        </authorList>
    </citation>
    <scope>NUCLEOTIDE SEQUENCE [LARGE SCALE GENOMIC DNA]</scope>
    <source>
        <strain evidence="15 16">ACht1</strain>
    </source>
</reference>
<keyword evidence="16" id="KW-1185">Reference proteome</keyword>
<dbReference type="Gene3D" id="3.90.1150.10">
    <property type="entry name" value="Aspartate Aminotransferase, domain 1"/>
    <property type="match status" value="1"/>
</dbReference>
<dbReference type="UniPathway" id="UPA00244">
    <property type="reaction ID" value="UER00311"/>
</dbReference>
<comment type="caution">
    <text evidence="15">The sequence shown here is derived from an EMBL/GenBank/DDBJ whole genome shotgun (WGS) entry which is preliminary data.</text>
</comment>
<evidence type="ECO:0000256" key="4">
    <source>
        <dbReference type="ARBA" id="ARBA00022576"/>
    </source>
</evidence>
<dbReference type="UniPathway" id="UPA00135">
    <property type="reaction ID" value="UER00197"/>
</dbReference>
<keyword evidence="9 12" id="KW-0718">Serine biosynthesis</keyword>
<feature type="binding site" evidence="12">
    <location>
        <position position="152"/>
    </location>
    <ligand>
        <name>pyridoxal 5'-phosphate</name>
        <dbReference type="ChEBI" id="CHEBI:597326"/>
    </ligand>
</feature>
<comment type="cofactor">
    <cofactor evidence="12">
        <name>pyridoxal 5'-phosphate</name>
        <dbReference type="ChEBI" id="CHEBI:597326"/>
    </cofactor>
    <text evidence="12">Binds 1 pyridoxal phosphate per subunit.</text>
</comment>
<evidence type="ECO:0000256" key="5">
    <source>
        <dbReference type="ARBA" id="ARBA00022605"/>
    </source>
</evidence>
<dbReference type="GO" id="GO:0030170">
    <property type="term" value="F:pyridoxal phosphate binding"/>
    <property type="evidence" value="ECO:0007669"/>
    <property type="project" value="UniProtKB-UniRule"/>
</dbReference>
<dbReference type="InterPro" id="IPR022278">
    <property type="entry name" value="Pser_aminoTfrase"/>
</dbReference>
<comment type="subcellular location">
    <subcellularLocation>
        <location evidence="12">Cytoplasm</location>
    </subcellularLocation>
</comment>
<dbReference type="Gene3D" id="3.40.640.10">
    <property type="entry name" value="Type I PLP-dependent aspartate aminotransferase-like (Major domain)"/>
    <property type="match status" value="1"/>
</dbReference>
<dbReference type="HAMAP" id="MF_00160">
    <property type="entry name" value="SerC_aminotrans_5"/>
    <property type="match status" value="1"/>
</dbReference>
<evidence type="ECO:0000313" key="15">
    <source>
        <dbReference type="EMBL" id="ERP38888.1"/>
    </source>
</evidence>
<comment type="caution">
    <text evidence="12">Lacks conserved residue(s) required for the propagation of feature annotation.</text>
</comment>
<feature type="binding site" evidence="12">
    <location>
        <begin position="76"/>
        <end position="77"/>
    </location>
    <ligand>
        <name>pyridoxal 5'-phosphate</name>
        <dbReference type="ChEBI" id="CHEBI:597326"/>
    </ligand>
</feature>
<feature type="modified residue" description="N6-(pyridoxal phosphate)lysine" evidence="12">
    <location>
        <position position="195"/>
    </location>
</feature>
<dbReference type="PANTHER" id="PTHR43247:SF1">
    <property type="entry name" value="PHOSPHOSERINE AMINOTRANSFERASE"/>
    <property type="match status" value="1"/>
</dbReference>
<proteinExistence type="inferred from homology"/>
<dbReference type="InterPro" id="IPR015424">
    <property type="entry name" value="PyrdxlP-dep_Trfase"/>
</dbReference>
<dbReference type="GO" id="GO:0008615">
    <property type="term" value="P:pyridoxine biosynthetic process"/>
    <property type="evidence" value="ECO:0007669"/>
    <property type="project" value="UniProtKB-UniRule"/>
</dbReference>
<dbReference type="InterPro" id="IPR000192">
    <property type="entry name" value="Aminotrans_V_dom"/>
</dbReference>
<comment type="subunit">
    <text evidence="12">Homodimer.</text>
</comment>
<comment type="pathway">
    <text evidence="2 12 13">Amino-acid biosynthesis; L-serine biosynthesis; L-serine from 3-phospho-D-glycerate: step 2/3.</text>
</comment>
<keyword evidence="7 12" id="KW-0663">Pyridoxal phosphate</keyword>
<feature type="binding site" evidence="12">
    <location>
        <begin position="236"/>
        <end position="237"/>
    </location>
    <ligand>
        <name>pyridoxal 5'-phosphate</name>
        <dbReference type="ChEBI" id="CHEBI:597326"/>
    </ligand>
</feature>
<keyword evidence="6 12" id="KW-0808">Transferase</keyword>
<organism evidence="15 16">
    <name type="scientific">Chitinivibrio alkaliphilus ACht1</name>
    <dbReference type="NCBI Taxonomy" id="1313304"/>
    <lineage>
        <taxon>Bacteria</taxon>
        <taxon>Pseudomonadati</taxon>
        <taxon>Fibrobacterota</taxon>
        <taxon>Chitinivibrionia</taxon>
        <taxon>Chitinivibrionales</taxon>
        <taxon>Chitinivibrionaceae</taxon>
        <taxon>Chitinivibrio</taxon>
    </lineage>
</organism>
<sequence>MARVWNFSAGPSALPINVLKKAQEQMVEYPGAGMSVMEMSHRSKSFTEIITTAEANLRSLMNIPDSYKVLFLQGGASSQFAMVPLNLLAEGETADYINTGRWSTMAIKEGQKLRYAQVIASSEDENFSYIPKITKSDCTPGAKYLHFTENNTIYGTTFYSVPETDARIVTDMSSSILSREVDVNQYDLIYAGAQKNMGPAGVTVVIVREELLGMADSSVPTMFNYQTHAEKDSLFNTPPTFGIYMLGLVCEELMNMGGLAEVERINRAKAELLYNTIDESDLFSGTVRVEDRSITNIPFVLPTDELNAAFIAEATDRGIANIKGHRSVGGMRASIYNGVPMEGVAFLVDFMKEFEKKNK</sequence>
<feature type="binding site" evidence="12">
    <location>
        <position position="102"/>
    </location>
    <ligand>
        <name>pyridoxal 5'-phosphate</name>
        <dbReference type="ChEBI" id="CHEBI:597326"/>
    </ligand>
</feature>
<evidence type="ECO:0000256" key="2">
    <source>
        <dbReference type="ARBA" id="ARBA00005099"/>
    </source>
</evidence>
<dbReference type="EMBL" id="ASJR01000004">
    <property type="protein sequence ID" value="ERP38888.1"/>
    <property type="molecule type" value="Genomic_DNA"/>
</dbReference>
<evidence type="ECO:0000313" key="16">
    <source>
        <dbReference type="Proteomes" id="UP000017148"/>
    </source>
</evidence>
<dbReference type="RefSeq" id="WP_022636187.1">
    <property type="nucleotide sequence ID" value="NZ_ASJR01000004.1"/>
</dbReference>
<dbReference type="OrthoDB" id="9809412at2"/>
<dbReference type="FunFam" id="3.40.640.10:FF:000010">
    <property type="entry name" value="Phosphoserine aminotransferase"/>
    <property type="match status" value="1"/>
</dbReference>